<evidence type="ECO:0000313" key="1">
    <source>
        <dbReference type="EMBL" id="STW49697.1"/>
    </source>
</evidence>
<protein>
    <submittedName>
        <fullName evidence="1">Uncharacterized protein</fullName>
    </submittedName>
</protein>
<name>A0A378FY19_KLEPN</name>
<dbReference type="EMBL" id="UGNC01000005">
    <property type="protein sequence ID" value="STW49697.1"/>
    <property type="molecule type" value="Genomic_DNA"/>
</dbReference>
<proteinExistence type="predicted"/>
<dbReference type="AlphaFoldDB" id="A0A378FY19"/>
<accession>A0A378FY19</accession>
<reference evidence="1 2" key="1">
    <citation type="submission" date="2018-06" db="EMBL/GenBank/DDBJ databases">
        <authorList>
            <consortium name="Pathogen Informatics"/>
            <person name="Doyle S."/>
        </authorList>
    </citation>
    <scope>NUCLEOTIDE SEQUENCE [LARGE SCALE GENOMIC DNA]</scope>
    <source>
        <strain evidence="1 2">NCTC9617</strain>
    </source>
</reference>
<sequence length="42" mass="4624">MKSLPLSAALTAAWAGFEDIRAEFGQLGKVFLARNINMPLFQ</sequence>
<organism evidence="1 2">
    <name type="scientific">Klebsiella pneumoniae</name>
    <dbReference type="NCBI Taxonomy" id="573"/>
    <lineage>
        <taxon>Bacteria</taxon>
        <taxon>Pseudomonadati</taxon>
        <taxon>Pseudomonadota</taxon>
        <taxon>Gammaproteobacteria</taxon>
        <taxon>Enterobacterales</taxon>
        <taxon>Enterobacteriaceae</taxon>
        <taxon>Klebsiella/Raoultella group</taxon>
        <taxon>Klebsiella</taxon>
        <taxon>Klebsiella pneumoniae complex</taxon>
    </lineage>
</organism>
<dbReference type="Proteomes" id="UP000255167">
    <property type="component" value="Unassembled WGS sequence"/>
</dbReference>
<evidence type="ECO:0000313" key="2">
    <source>
        <dbReference type="Proteomes" id="UP000255167"/>
    </source>
</evidence>
<gene>
    <name evidence="1" type="ORF">NCTC9617_06336</name>
</gene>